<dbReference type="SUPFAM" id="SSF54534">
    <property type="entry name" value="FKBP-like"/>
    <property type="match status" value="1"/>
</dbReference>
<evidence type="ECO:0000313" key="4">
    <source>
        <dbReference type="EMBL" id="CAD8331318.1"/>
    </source>
</evidence>
<keyword evidence="1" id="KW-0413">Isomerase</keyword>
<sequence length="292" mass="31509">MYHTSQECHFPFNTRMKTSTAIVKNRSVSCKFGEKASMIPFFLAVLVVSQWNSAAAFQPQQHQRQQQRLANERSESLQLQLTSDNKESVTPVNPSRRSFLSRTATIGTACATAASSFLLVPPTPAYAASGAGDLKFVQSPSGLEWADAKVGSGAVKQTGEIAAVDYVMSTSGARYGAKIYSTADKNAPYRWTLGDGSTIAGLEQAVVGGDGIEPMRPGGIRRVIIPGNLAYASLGKQGNADECQVGKGVGPIPPTGDAFEEYQRFKNIYCNPNRPYQPDLVMDIKLYGKRAN</sequence>
<gene>
    <name evidence="4" type="ORF">CAUS1442_LOCUS3417</name>
</gene>
<dbReference type="InterPro" id="IPR046357">
    <property type="entry name" value="PPIase_dom_sf"/>
</dbReference>
<evidence type="ECO:0000256" key="1">
    <source>
        <dbReference type="PROSITE-ProRule" id="PRU00277"/>
    </source>
</evidence>
<dbReference type="AlphaFoldDB" id="A0A7R9WQ21"/>
<dbReference type="InterPro" id="IPR001179">
    <property type="entry name" value="PPIase_FKBP_dom"/>
</dbReference>
<dbReference type="InterPro" id="IPR044183">
    <property type="entry name" value="PNSL4/FKBP13-like"/>
</dbReference>
<dbReference type="PANTHER" id="PTHR47833">
    <property type="entry name" value="PHOTOSYNTHETIC NDH SUBUNIT OF LUMENAL LOCATION 4, CHLOROPLASTIC"/>
    <property type="match status" value="1"/>
</dbReference>
<reference evidence="4" key="1">
    <citation type="submission" date="2021-01" db="EMBL/GenBank/DDBJ databases">
        <authorList>
            <person name="Corre E."/>
            <person name="Pelletier E."/>
            <person name="Niang G."/>
            <person name="Scheremetjew M."/>
            <person name="Finn R."/>
            <person name="Kale V."/>
            <person name="Holt S."/>
            <person name="Cochrane G."/>
            <person name="Meng A."/>
            <person name="Brown T."/>
            <person name="Cohen L."/>
        </authorList>
    </citation>
    <scope>NUCLEOTIDE SEQUENCE</scope>
    <source>
        <strain evidence="4">CCMP3328</strain>
    </source>
</reference>
<feature type="domain" description="PPIase FKBP-type" evidence="3">
    <location>
        <begin position="159"/>
        <end position="254"/>
    </location>
</feature>
<name>A0A7R9WQ21_9STRA</name>
<feature type="region of interest" description="Disordered" evidence="2">
    <location>
        <begin position="69"/>
        <end position="94"/>
    </location>
</feature>
<accession>A0A7R9WQ21</accession>
<dbReference type="Gene3D" id="3.10.50.40">
    <property type="match status" value="1"/>
</dbReference>
<dbReference type="PROSITE" id="PS50059">
    <property type="entry name" value="FKBP_PPIASE"/>
    <property type="match status" value="1"/>
</dbReference>
<evidence type="ECO:0000256" key="2">
    <source>
        <dbReference type="SAM" id="MobiDB-lite"/>
    </source>
</evidence>
<keyword evidence="1" id="KW-0697">Rotamase</keyword>
<dbReference type="EMBL" id="HBEF01005516">
    <property type="protein sequence ID" value="CAD8331318.1"/>
    <property type="molecule type" value="Transcribed_RNA"/>
</dbReference>
<organism evidence="4">
    <name type="scientific">Craspedostauros australis</name>
    <dbReference type="NCBI Taxonomy" id="1486917"/>
    <lineage>
        <taxon>Eukaryota</taxon>
        <taxon>Sar</taxon>
        <taxon>Stramenopiles</taxon>
        <taxon>Ochrophyta</taxon>
        <taxon>Bacillariophyta</taxon>
        <taxon>Bacillariophyceae</taxon>
        <taxon>Bacillariophycidae</taxon>
        <taxon>Naviculales</taxon>
        <taxon>Naviculaceae</taxon>
        <taxon>Craspedostauros</taxon>
    </lineage>
</organism>
<proteinExistence type="predicted"/>
<dbReference type="PANTHER" id="PTHR47833:SF2">
    <property type="entry name" value="PEPTIDYLPROLYL ISOMERASE"/>
    <property type="match status" value="1"/>
</dbReference>
<dbReference type="GO" id="GO:0003755">
    <property type="term" value="F:peptidyl-prolyl cis-trans isomerase activity"/>
    <property type="evidence" value="ECO:0007669"/>
    <property type="project" value="UniProtKB-KW"/>
</dbReference>
<dbReference type="NCBIfam" id="TIGR01409">
    <property type="entry name" value="TAT_signal_seq"/>
    <property type="match status" value="1"/>
</dbReference>
<dbReference type="EC" id="5.2.1.8" evidence="1"/>
<protein>
    <recommendedName>
        <fullName evidence="1">peptidylprolyl isomerase</fullName>
        <ecNumber evidence="1">5.2.1.8</ecNumber>
    </recommendedName>
</protein>
<dbReference type="GO" id="GO:0009507">
    <property type="term" value="C:chloroplast"/>
    <property type="evidence" value="ECO:0007669"/>
    <property type="project" value="InterPro"/>
</dbReference>
<comment type="catalytic activity">
    <reaction evidence="1">
        <text>[protein]-peptidylproline (omega=180) = [protein]-peptidylproline (omega=0)</text>
        <dbReference type="Rhea" id="RHEA:16237"/>
        <dbReference type="Rhea" id="RHEA-COMP:10747"/>
        <dbReference type="Rhea" id="RHEA-COMP:10748"/>
        <dbReference type="ChEBI" id="CHEBI:83833"/>
        <dbReference type="ChEBI" id="CHEBI:83834"/>
        <dbReference type="EC" id="5.2.1.8"/>
    </reaction>
</comment>
<evidence type="ECO:0000259" key="3">
    <source>
        <dbReference type="PROSITE" id="PS50059"/>
    </source>
</evidence>
<dbReference type="Pfam" id="PF00254">
    <property type="entry name" value="FKBP_C"/>
    <property type="match status" value="1"/>
</dbReference>
<dbReference type="InterPro" id="IPR019546">
    <property type="entry name" value="TAT_signal_bac_arc"/>
</dbReference>
<feature type="compositionally biased region" description="Polar residues" evidence="2">
    <location>
        <begin position="76"/>
        <end position="94"/>
    </location>
</feature>